<dbReference type="Proteomes" id="UP000680365">
    <property type="component" value="Unassembled WGS sequence"/>
</dbReference>
<feature type="compositionally biased region" description="Basic and acidic residues" evidence="1">
    <location>
        <begin position="115"/>
        <end position="126"/>
    </location>
</feature>
<evidence type="ECO:0000313" key="3">
    <source>
        <dbReference type="Proteomes" id="UP000680365"/>
    </source>
</evidence>
<dbReference type="RefSeq" id="WP_213348350.1">
    <property type="nucleotide sequence ID" value="NZ_JAEDAM010000008.1"/>
</dbReference>
<reference evidence="2 3" key="1">
    <citation type="journal article" date="2021" name="Nat. Commun.">
        <title>Reductive evolution and unique predatory mode in the CPR bacterium Vampirococcus lugosii.</title>
        <authorList>
            <person name="Moreira D."/>
            <person name="Zivanovic Y."/>
            <person name="Lopez-Archilla A.I."/>
            <person name="Iniesto M."/>
            <person name="Lopez-Garcia P."/>
        </authorList>
    </citation>
    <scope>NUCLEOTIDE SEQUENCE [LARGE SCALE GENOMIC DNA]</scope>
    <source>
        <strain evidence="2">Chiprana</strain>
    </source>
</reference>
<proteinExistence type="predicted"/>
<gene>
    <name evidence="2" type="ORF">VAMP_12n8</name>
</gene>
<evidence type="ECO:0000313" key="2">
    <source>
        <dbReference type="EMBL" id="MBS8121666.1"/>
    </source>
</evidence>
<protein>
    <submittedName>
        <fullName evidence="2">Uncharacterized protein</fullName>
    </submittedName>
</protein>
<sequence length="136" mass="16311">MSKDDLIKKYIPKNLRDLAISFDIEEDFIKDMPDLIKMILASKSIDTNESKQNWLNLLPLMTSDQIQKLYDILLKEKEKLREIDEKYENKKMEIKKKYLQKWQQIGYIKKVGKIKEEESNQRSKEEQEAEDLLSQI</sequence>
<feature type="region of interest" description="Disordered" evidence="1">
    <location>
        <begin position="115"/>
        <end position="136"/>
    </location>
</feature>
<organism evidence="2 3">
    <name type="scientific">Candidatus Vampirococcus lugosii</name>
    <dbReference type="NCBI Taxonomy" id="2789015"/>
    <lineage>
        <taxon>Bacteria</taxon>
        <taxon>Candidatus Absconditibacteriota</taxon>
        <taxon>Vampirococcus</taxon>
    </lineage>
</organism>
<keyword evidence="3" id="KW-1185">Reference proteome</keyword>
<accession>A0ABS5QK97</accession>
<evidence type="ECO:0000256" key="1">
    <source>
        <dbReference type="SAM" id="MobiDB-lite"/>
    </source>
</evidence>
<name>A0ABS5QK97_9BACT</name>
<comment type="caution">
    <text evidence="2">The sequence shown here is derived from an EMBL/GenBank/DDBJ whole genome shotgun (WGS) entry which is preliminary data.</text>
</comment>
<feature type="compositionally biased region" description="Acidic residues" evidence="1">
    <location>
        <begin position="127"/>
        <end position="136"/>
    </location>
</feature>
<dbReference type="EMBL" id="JAEDAM010000008">
    <property type="protein sequence ID" value="MBS8121666.1"/>
    <property type="molecule type" value="Genomic_DNA"/>
</dbReference>